<sequence length="370" mass="43060">MSTILPTIYRSDWNYILIVALIYIVFIKFHRVLIPRKYFSIQELIYEGDVKKTVNSSATRILIIVVLSIVFYHVLGYSEKQIKTGIFIGSFLIVWPALVQYKLLSFYKNRLKTAYLAGYLVFIIFSVIIAHMTIRYLCPMIFDGEEFVLVSNDGIAILYTLMSYAFPVTFEGLVSKNIVTSIYKDIDTFHEDLKIVKYQLELEYPTINAYYYEISEAAKENNINVDLLTTILTLEYINRGQWYNRLMETILCKYFPSIAIRKDISAGLAQIKISTAKDVLRQSPFKFVKKLVNTEFNISLCAKYLKKIYDGYYKDLNQANDDLYTYVTAEFLSGTKASREKNVMLYSAIIRDQCKDGFEFISDKEECWDV</sequence>
<organism evidence="2 3">
    <name type="scientific">Thermoanaerobacter wiegelii Rt8.B1</name>
    <dbReference type="NCBI Taxonomy" id="697303"/>
    <lineage>
        <taxon>Bacteria</taxon>
        <taxon>Bacillati</taxon>
        <taxon>Bacillota</taxon>
        <taxon>Clostridia</taxon>
        <taxon>Thermoanaerobacterales</taxon>
        <taxon>Thermoanaerobacteraceae</taxon>
        <taxon>Thermoanaerobacter</taxon>
    </lineage>
</organism>
<dbReference type="Proteomes" id="UP000008276">
    <property type="component" value="Chromosome"/>
</dbReference>
<feature type="transmembrane region" description="Helical" evidence="1">
    <location>
        <begin position="154"/>
        <end position="174"/>
    </location>
</feature>
<dbReference type="eggNOG" id="ENOG50348CY">
    <property type="taxonomic scope" value="Bacteria"/>
</dbReference>
<dbReference type="SUPFAM" id="SSF53955">
    <property type="entry name" value="Lysozyme-like"/>
    <property type="match status" value="1"/>
</dbReference>
<dbReference type="AlphaFoldDB" id="G2MW80"/>
<proteinExistence type="predicted"/>
<evidence type="ECO:0000256" key="1">
    <source>
        <dbReference type="SAM" id="Phobius"/>
    </source>
</evidence>
<keyword evidence="1" id="KW-0812">Transmembrane</keyword>
<accession>G2MW80</accession>
<evidence type="ECO:0000313" key="2">
    <source>
        <dbReference type="EMBL" id="AEM78250.1"/>
    </source>
</evidence>
<feature type="transmembrane region" description="Helical" evidence="1">
    <location>
        <begin position="116"/>
        <end position="134"/>
    </location>
</feature>
<reference evidence="2 3" key="1">
    <citation type="submission" date="2011-08" db="EMBL/GenBank/DDBJ databases">
        <title>Complete sequence of Thermoanaerobacter wiegelii Rt8.B1.</title>
        <authorList>
            <consortium name="US DOE Joint Genome Institute"/>
            <person name="Lucas S."/>
            <person name="Han J."/>
            <person name="Lapidus A."/>
            <person name="Cheng J.-F."/>
            <person name="Goodwin L."/>
            <person name="Pitluck S."/>
            <person name="Peters L."/>
            <person name="Mikhailova N."/>
            <person name="Zeytun A."/>
            <person name="Daligault H."/>
            <person name="Detter J.C."/>
            <person name="Han C."/>
            <person name="Tapia R."/>
            <person name="Land M."/>
            <person name="Hauser L."/>
            <person name="Kyrpides N."/>
            <person name="Ivanova N."/>
            <person name="Pagani I."/>
            <person name="Hemme C."/>
            <person name="Woyke T."/>
        </authorList>
    </citation>
    <scope>NUCLEOTIDE SEQUENCE [LARGE SCALE GENOMIC DNA]</scope>
    <source>
        <strain evidence="2 3">Rt8.B1</strain>
    </source>
</reference>
<dbReference type="Gene3D" id="1.10.530.10">
    <property type="match status" value="1"/>
</dbReference>
<gene>
    <name evidence="2" type="ORF">Thewi_0816</name>
</gene>
<dbReference type="InterPro" id="IPR023346">
    <property type="entry name" value="Lysozyme-like_dom_sf"/>
</dbReference>
<keyword evidence="3" id="KW-1185">Reference proteome</keyword>
<evidence type="ECO:0000313" key="3">
    <source>
        <dbReference type="Proteomes" id="UP000008276"/>
    </source>
</evidence>
<keyword evidence="1" id="KW-1133">Transmembrane helix</keyword>
<feature type="transmembrane region" description="Helical" evidence="1">
    <location>
        <begin position="61"/>
        <end position="78"/>
    </location>
</feature>
<dbReference type="KEGG" id="twi:Thewi_0816"/>
<keyword evidence="1" id="KW-0472">Membrane</keyword>
<dbReference type="RefSeq" id="WP_014062542.1">
    <property type="nucleotide sequence ID" value="NC_015958.1"/>
</dbReference>
<protein>
    <submittedName>
        <fullName evidence="2">Uncharacterized protein</fullName>
    </submittedName>
</protein>
<feature type="transmembrane region" description="Helical" evidence="1">
    <location>
        <begin position="84"/>
        <end position="104"/>
    </location>
</feature>
<name>G2MW80_9THEO</name>
<feature type="transmembrane region" description="Helical" evidence="1">
    <location>
        <begin position="15"/>
        <end position="34"/>
    </location>
</feature>
<dbReference type="EMBL" id="CP002991">
    <property type="protein sequence ID" value="AEM78250.1"/>
    <property type="molecule type" value="Genomic_DNA"/>
</dbReference>
<dbReference type="HOGENOM" id="CLU_747908_0_0_9"/>